<feature type="domain" description="ABC transmembrane type-1" evidence="8">
    <location>
        <begin position="79"/>
        <end position="291"/>
    </location>
</feature>
<evidence type="ECO:0000256" key="2">
    <source>
        <dbReference type="ARBA" id="ARBA00022448"/>
    </source>
</evidence>
<dbReference type="PROSITE" id="PS50928">
    <property type="entry name" value="ABC_TM1"/>
    <property type="match status" value="1"/>
</dbReference>
<dbReference type="Proteomes" id="UP000652567">
    <property type="component" value="Unassembled WGS sequence"/>
</dbReference>
<dbReference type="RefSeq" id="WP_193909912.1">
    <property type="nucleotide sequence ID" value="NZ_PRDL01000001.1"/>
</dbReference>
<feature type="transmembrane region" description="Helical" evidence="7">
    <location>
        <begin position="21"/>
        <end position="40"/>
    </location>
</feature>
<keyword evidence="6 7" id="KW-0472">Membrane</keyword>
<dbReference type="InterPro" id="IPR000515">
    <property type="entry name" value="MetI-like"/>
</dbReference>
<evidence type="ECO:0000313" key="9">
    <source>
        <dbReference type="EMBL" id="MBE8717826.1"/>
    </source>
</evidence>
<gene>
    <name evidence="9" type="ORF">C4F51_11585</name>
</gene>
<protein>
    <submittedName>
        <fullName evidence="9">Sugar ABC transporter permease</fullName>
    </submittedName>
</protein>
<keyword evidence="2 7" id="KW-0813">Transport</keyword>
<dbReference type="Pfam" id="PF00528">
    <property type="entry name" value="BPD_transp_1"/>
    <property type="match status" value="1"/>
</dbReference>
<evidence type="ECO:0000256" key="5">
    <source>
        <dbReference type="ARBA" id="ARBA00022989"/>
    </source>
</evidence>
<dbReference type="EMBL" id="PRDL01000001">
    <property type="protein sequence ID" value="MBE8717826.1"/>
    <property type="molecule type" value="Genomic_DNA"/>
</dbReference>
<dbReference type="GO" id="GO:0055085">
    <property type="term" value="P:transmembrane transport"/>
    <property type="evidence" value="ECO:0007669"/>
    <property type="project" value="InterPro"/>
</dbReference>
<keyword evidence="4 7" id="KW-0812">Transmembrane</keyword>
<proteinExistence type="inferred from homology"/>
<feature type="transmembrane region" description="Helical" evidence="7">
    <location>
        <begin position="116"/>
        <end position="136"/>
    </location>
</feature>
<keyword evidence="10" id="KW-1185">Reference proteome</keyword>
<evidence type="ECO:0000259" key="8">
    <source>
        <dbReference type="PROSITE" id="PS50928"/>
    </source>
</evidence>
<dbReference type="InterPro" id="IPR035906">
    <property type="entry name" value="MetI-like_sf"/>
</dbReference>
<dbReference type="SUPFAM" id="SSF161098">
    <property type="entry name" value="MetI-like"/>
    <property type="match status" value="1"/>
</dbReference>
<comment type="similarity">
    <text evidence="7">Belongs to the binding-protein-dependent transport system permease family.</text>
</comment>
<dbReference type="PANTHER" id="PTHR43005">
    <property type="entry name" value="BLR7065 PROTEIN"/>
    <property type="match status" value="1"/>
</dbReference>
<name>A0A928V2Z4_9GAMM</name>
<dbReference type="AlphaFoldDB" id="A0A928V2Z4"/>
<evidence type="ECO:0000256" key="4">
    <source>
        <dbReference type="ARBA" id="ARBA00022692"/>
    </source>
</evidence>
<evidence type="ECO:0000256" key="7">
    <source>
        <dbReference type="RuleBase" id="RU363032"/>
    </source>
</evidence>
<evidence type="ECO:0000256" key="6">
    <source>
        <dbReference type="ARBA" id="ARBA00023136"/>
    </source>
</evidence>
<evidence type="ECO:0000313" key="10">
    <source>
        <dbReference type="Proteomes" id="UP000652567"/>
    </source>
</evidence>
<evidence type="ECO:0000256" key="1">
    <source>
        <dbReference type="ARBA" id="ARBA00004651"/>
    </source>
</evidence>
<comment type="caution">
    <text evidence="9">The sequence shown here is derived from an EMBL/GenBank/DDBJ whole genome shotgun (WGS) entry which is preliminary data.</text>
</comment>
<feature type="transmembrane region" description="Helical" evidence="7">
    <location>
        <begin position="211"/>
        <end position="229"/>
    </location>
</feature>
<feature type="transmembrane region" description="Helical" evidence="7">
    <location>
        <begin position="270"/>
        <end position="293"/>
    </location>
</feature>
<keyword evidence="3" id="KW-1003">Cell membrane</keyword>
<dbReference type="GO" id="GO:0005886">
    <property type="term" value="C:plasma membrane"/>
    <property type="evidence" value="ECO:0007669"/>
    <property type="project" value="UniProtKB-SubCell"/>
</dbReference>
<accession>A0A928V2Z4</accession>
<evidence type="ECO:0000256" key="3">
    <source>
        <dbReference type="ARBA" id="ARBA00022475"/>
    </source>
</evidence>
<dbReference type="Gene3D" id="1.10.3720.10">
    <property type="entry name" value="MetI-like"/>
    <property type="match status" value="1"/>
</dbReference>
<sequence>MISPRLRHSGALGRSDRLLGLALVTPAVILLVALVAWPLVRIFHDSLFALRLTDQAPGLFIGLENFLYALEDRDVRRAMWVTLGLTLITVPGALVLGLLLALAGNINFRWRWPIRLALLLPWVLPMSFTGMIFAWFFNSDYGVINDLLRRMGYQPVAFLLSPGWAFFSVVVAVTWKTSSFVALILLPGLQTIPQSLYEAANLEGASRWQRFCHVTLPLLIPAIVVALIFRTLSAVQTFDIPYAMTQGGPGQATQTLAMLVNTVSMEYLDIGYGSSLAVLLFLMSLIISLPYLVHLRRSV</sequence>
<feature type="transmembrane region" description="Helical" evidence="7">
    <location>
        <begin position="156"/>
        <end position="175"/>
    </location>
</feature>
<dbReference type="CDD" id="cd06261">
    <property type="entry name" value="TM_PBP2"/>
    <property type="match status" value="1"/>
</dbReference>
<dbReference type="PANTHER" id="PTHR43005:SF1">
    <property type="entry name" value="SPERMIDINE_PUTRESCINE TRANSPORT SYSTEM PERMEASE PROTEIN"/>
    <property type="match status" value="1"/>
</dbReference>
<feature type="transmembrane region" description="Helical" evidence="7">
    <location>
        <begin position="78"/>
        <end position="104"/>
    </location>
</feature>
<organism evidence="9 10">
    <name type="scientific">Cellvibrio polysaccharolyticus</name>
    <dbReference type="NCBI Taxonomy" id="2082724"/>
    <lineage>
        <taxon>Bacteria</taxon>
        <taxon>Pseudomonadati</taxon>
        <taxon>Pseudomonadota</taxon>
        <taxon>Gammaproteobacteria</taxon>
        <taxon>Cellvibrionales</taxon>
        <taxon>Cellvibrionaceae</taxon>
        <taxon>Cellvibrio</taxon>
    </lineage>
</organism>
<comment type="subcellular location">
    <subcellularLocation>
        <location evidence="1 7">Cell membrane</location>
        <topology evidence="1 7">Multi-pass membrane protein</topology>
    </subcellularLocation>
</comment>
<keyword evidence="5 7" id="KW-1133">Transmembrane helix</keyword>
<reference evidence="9" key="1">
    <citation type="submission" date="2018-07" db="EMBL/GenBank/DDBJ databases">
        <title>Genome assembly of strain Ka43.</title>
        <authorList>
            <person name="Kukolya J."/>
            <person name="Nagy I."/>
            <person name="Horvath B."/>
            <person name="Toth A."/>
        </authorList>
    </citation>
    <scope>NUCLEOTIDE SEQUENCE</scope>
    <source>
        <strain evidence="9">KB43</strain>
    </source>
</reference>